<evidence type="ECO:0000256" key="1">
    <source>
        <dbReference type="SAM" id="MobiDB-lite"/>
    </source>
</evidence>
<feature type="compositionally biased region" description="Low complexity" evidence="1">
    <location>
        <begin position="78"/>
        <end position="88"/>
    </location>
</feature>
<dbReference type="AlphaFoldDB" id="A0A915CQC5"/>
<evidence type="ECO:0000313" key="3">
    <source>
        <dbReference type="WBParaSite" id="jg11405"/>
    </source>
</evidence>
<feature type="compositionally biased region" description="Low complexity" evidence="1">
    <location>
        <begin position="9"/>
        <end position="38"/>
    </location>
</feature>
<feature type="region of interest" description="Disordered" evidence="1">
    <location>
        <begin position="1"/>
        <end position="53"/>
    </location>
</feature>
<sequence length="246" mass="27701">MLRTEQIRSGRAASSNSAGANSGPLTGIQQTEAQQQQQGGSRPRNDDPSLMDYEAIDVYWRRDIEQEKGSFYAHPNNQGQQQHQQQQHMTMDSATEQYERDLQLLTEKSLFVPLNSEERYRYENLSKAHYSDFYRALGQPLQASAKQKGLSQVREGIATTSSGKSLGGESLILTDLSYNQPTSSSNPRSTANVVQRQTNIKNEVFSDYDEDKPEDFFRYLAKESVDNEPLPILGVTLLHLPSPLPN</sequence>
<accession>A0A915CQC5</accession>
<protein>
    <submittedName>
        <fullName evidence="3">Uncharacterized protein</fullName>
    </submittedName>
</protein>
<dbReference type="WBParaSite" id="jg11405">
    <property type="protein sequence ID" value="jg11405"/>
    <property type="gene ID" value="jg11405"/>
</dbReference>
<evidence type="ECO:0000313" key="2">
    <source>
        <dbReference type="Proteomes" id="UP000887574"/>
    </source>
</evidence>
<reference evidence="3" key="1">
    <citation type="submission" date="2022-11" db="UniProtKB">
        <authorList>
            <consortium name="WormBaseParasite"/>
        </authorList>
    </citation>
    <scope>IDENTIFICATION</scope>
</reference>
<organism evidence="2 3">
    <name type="scientific">Ditylenchus dipsaci</name>
    <dbReference type="NCBI Taxonomy" id="166011"/>
    <lineage>
        <taxon>Eukaryota</taxon>
        <taxon>Metazoa</taxon>
        <taxon>Ecdysozoa</taxon>
        <taxon>Nematoda</taxon>
        <taxon>Chromadorea</taxon>
        <taxon>Rhabditida</taxon>
        <taxon>Tylenchina</taxon>
        <taxon>Tylenchomorpha</taxon>
        <taxon>Sphaerularioidea</taxon>
        <taxon>Anguinidae</taxon>
        <taxon>Anguininae</taxon>
        <taxon>Ditylenchus</taxon>
    </lineage>
</organism>
<keyword evidence="2" id="KW-1185">Reference proteome</keyword>
<proteinExistence type="predicted"/>
<dbReference type="Proteomes" id="UP000887574">
    <property type="component" value="Unplaced"/>
</dbReference>
<feature type="region of interest" description="Disordered" evidence="1">
    <location>
        <begin position="71"/>
        <end position="94"/>
    </location>
</feature>
<name>A0A915CQC5_9BILA</name>